<dbReference type="Gene3D" id="3.40.1780.10">
    <property type="entry name" value="QueA-like"/>
    <property type="match status" value="1"/>
</dbReference>
<evidence type="ECO:0000256" key="1">
    <source>
        <dbReference type="ARBA" id="ARBA00022490"/>
    </source>
</evidence>
<dbReference type="AlphaFoldDB" id="A0A7V4G7C5"/>
<dbReference type="InterPro" id="IPR042119">
    <property type="entry name" value="QueA_dom2"/>
</dbReference>
<comment type="subunit">
    <text evidence="5">Monomer.</text>
</comment>
<accession>A0A7V4G7C5</accession>
<proteinExistence type="inferred from homology"/>
<keyword evidence="6" id="KW-0413">Isomerase</keyword>
<keyword evidence="3 5" id="KW-0949">S-adenosyl-L-methionine</keyword>
<dbReference type="Pfam" id="PF02547">
    <property type="entry name" value="Queuosine_synth"/>
    <property type="match status" value="1"/>
</dbReference>
<dbReference type="GO" id="GO:0008616">
    <property type="term" value="P:tRNA queuosine(34) biosynthetic process"/>
    <property type="evidence" value="ECO:0007669"/>
    <property type="project" value="UniProtKB-UniRule"/>
</dbReference>
<evidence type="ECO:0000313" key="6">
    <source>
        <dbReference type="EMBL" id="HGS04566.1"/>
    </source>
</evidence>
<dbReference type="InterPro" id="IPR042118">
    <property type="entry name" value="QueA_dom1"/>
</dbReference>
<dbReference type="GO" id="GO:0051075">
    <property type="term" value="F:S-adenosylmethionine:tRNA ribosyltransferase-isomerase activity"/>
    <property type="evidence" value="ECO:0007669"/>
    <property type="project" value="UniProtKB-EC"/>
</dbReference>
<gene>
    <name evidence="5 6" type="primary">queA</name>
    <name evidence="6" type="ORF">ENT08_02320</name>
</gene>
<dbReference type="PANTHER" id="PTHR30307:SF0">
    <property type="entry name" value="S-ADENOSYLMETHIONINE:TRNA RIBOSYLTRANSFERASE-ISOMERASE"/>
    <property type="match status" value="1"/>
</dbReference>
<dbReference type="HAMAP" id="MF_00113">
    <property type="entry name" value="QueA"/>
    <property type="match status" value="1"/>
</dbReference>
<evidence type="ECO:0000256" key="2">
    <source>
        <dbReference type="ARBA" id="ARBA00022679"/>
    </source>
</evidence>
<comment type="subcellular location">
    <subcellularLocation>
        <location evidence="5">Cytoplasm</location>
    </subcellularLocation>
</comment>
<keyword evidence="6" id="KW-0328">Glycosyltransferase</keyword>
<dbReference type="EMBL" id="DSXI01000130">
    <property type="protein sequence ID" value="HGS04566.1"/>
    <property type="molecule type" value="Genomic_DNA"/>
</dbReference>
<reference evidence="6" key="1">
    <citation type="journal article" date="2020" name="mSystems">
        <title>Genome- and Community-Level Interaction Insights into Carbon Utilization and Element Cycling Functions of Hydrothermarchaeota in Hydrothermal Sediment.</title>
        <authorList>
            <person name="Zhou Z."/>
            <person name="Liu Y."/>
            <person name="Xu W."/>
            <person name="Pan J."/>
            <person name="Luo Z.H."/>
            <person name="Li M."/>
        </authorList>
    </citation>
    <scope>NUCLEOTIDE SEQUENCE [LARGE SCALE GENOMIC DNA]</scope>
    <source>
        <strain evidence="6">SpSt-548</strain>
    </source>
</reference>
<dbReference type="NCBIfam" id="TIGR00113">
    <property type="entry name" value="queA"/>
    <property type="match status" value="1"/>
</dbReference>
<keyword evidence="4 5" id="KW-0671">Queuosine biosynthesis</keyword>
<evidence type="ECO:0000256" key="5">
    <source>
        <dbReference type="HAMAP-Rule" id="MF_00113"/>
    </source>
</evidence>
<organism evidence="6">
    <name type="scientific">Desulfobacca acetoxidans</name>
    <dbReference type="NCBI Taxonomy" id="60893"/>
    <lineage>
        <taxon>Bacteria</taxon>
        <taxon>Pseudomonadati</taxon>
        <taxon>Thermodesulfobacteriota</taxon>
        <taxon>Desulfobaccia</taxon>
        <taxon>Desulfobaccales</taxon>
        <taxon>Desulfobaccaceae</taxon>
        <taxon>Desulfobacca</taxon>
    </lineage>
</organism>
<comment type="catalytic activity">
    <reaction evidence="5">
        <text>7-aminomethyl-7-carbaguanosine(34) in tRNA + S-adenosyl-L-methionine = epoxyqueuosine(34) in tRNA + adenine + L-methionine + 2 H(+)</text>
        <dbReference type="Rhea" id="RHEA:32155"/>
        <dbReference type="Rhea" id="RHEA-COMP:10342"/>
        <dbReference type="Rhea" id="RHEA-COMP:18582"/>
        <dbReference type="ChEBI" id="CHEBI:15378"/>
        <dbReference type="ChEBI" id="CHEBI:16708"/>
        <dbReference type="ChEBI" id="CHEBI:57844"/>
        <dbReference type="ChEBI" id="CHEBI:59789"/>
        <dbReference type="ChEBI" id="CHEBI:82833"/>
        <dbReference type="ChEBI" id="CHEBI:194443"/>
        <dbReference type="EC" id="2.4.99.17"/>
    </reaction>
</comment>
<name>A0A7V4G7C5_9BACT</name>
<dbReference type="NCBIfam" id="NF001140">
    <property type="entry name" value="PRK00147.1"/>
    <property type="match status" value="1"/>
</dbReference>
<evidence type="ECO:0000256" key="4">
    <source>
        <dbReference type="ARBA" id="ARBA00022785"/>
    </source>
</evidence>
<comment type="function">
    <text evidence="5">Transfers and isomerizes the ribose moiety from AdoMet to the 7-aminomethyl group of 7-deazaguanine (preQ1-tRNA) to give epoxyqueuosine (oQ-tRNA).</text>
</comment>
<comment type="pathway">
    <text evidence="5">tRNA modification; tRNA-queuosine biosynthesis.</text>
</comment>
<dbReference type="InterPro" id="IPR003699">
    <property type="entry name" value="QueA"/>
</dbReference>
<comment type="similarity">
    <text evidence="5">Belongs to the QueA family.</text>
</comment>
<sequence>MTPALDDYDYHLPSRLIAQHPPPRRDASRLMVLDRRRRAWDHTSFAALPQLLDPRDLLVLNDTRVFPARLVGRKASGGKVALLLHHIPQVAFPEAAEGRVRASCRGRLRPGQVVWFGPELAGEIVSRDETGAVEVVLRCRQGSVLGALEARGLVPLPPYIRRQPEREDMERYQTVYAATPGAVAAPTAGLHFTPEILAALEQRGIERVTVTLHVGPGTFQPVRTPDYTRHRLLPEYFRLSPEAARRLNAARAAGQRLVAVGTTTVRVLEHCAGPAGFTAQEGWCDRYIYPGYRFQAVDRLLTNFHLPRSTLLLLVSAFADRELILAAYEEAVRQGYRFYSYGDCMLIV</sequence>
<dbReference type="Gene3D" id="2.40.10.240">
    <property type="entry name" value="QueA-like"/>
    <property type="match status" value="1"/>
</dbReference>
<evidence type="ECO:0000256" key="3">
    <source>
        <dbReference type="ARBA" id="ARBA00022691"/>
    </source>
</evidence>
<dbReference type="EC" id="2.4.99.17" evidence="5"/>
<dbReference type="GO" id="GO:0005737">
    <property type="term" value="C:cytoplasm"/>
    <property type="evidence" value="ECO:0007669"/>
    <property type="project" value="UniProtKB-SubCell"/>
</dbReference>
<dbReference type="PANTHER" id="PTHR30307">
    <property type="entry name" value="S-ADENOSYLMETHIONINE:TRNA RIBOSYLTRANSFERASE-ISOMERASE"/>
    <property type="match status" value="1"/>
</dbReference>
<keyword evidence="1 5" id="KW-0963">Cytoplasm</keyword>
<protein>
    <recommendedName>
        <fullName evidence="5">S-adenosylmethionine:tRNA ribosyltransferase-isomerase</fullName>
        <ecNumber evidence="5">2.4.99.17</ecNumber>
    </recommendedName>
    <alternativeName>
        <fullName evidence="5">Queuosine biosynthesis protein QueA</fullName>
    </alternativeName>
</protein>
<dbReference type="SUPFAM" id="SSF111337">
    <property type="entry name" value="QueA-like"/>
    <property type="match status" value="1"/>
</dbReference>
<keyword evidence="2 5" id="KW-0808">Transferase</keyword>
<dbReference type="UniPathway" id="UPA00392"/>
<comment type="caution">
    <text evidence="6">The sequence shown here is derived from an EMBL/GenBank/DDBJ whole genome shotgun (WGS) entry which is preliminary data.</text>
</comment>
<dbReference type="InterPro" id="IPR036100">
    <property type="entry name" value="QueA_sf"/>
</dbReference>